<dbReference type="PANTHER" id="PTHR31503:SF48">
    <property type="entry name" value="VACUOLAR CATION_PROTON EXCHANGER 2"/>
    <property type="match status" value="1"/>
</dbReference>
<evidence type="ECO:0000313" key="3">
    <source>
        <dbReference type="EMBL" id="TMW85110.1"/>
    </source>
</evidence>
<sequence length="86" mass="9530">MGSLEGRAVLQLEDETLADSKHNDRRTSSMDAAPQIVLFSKKLNLLIPCGPLAMLVDMLTDHHGWIFFLSLLGIIPLAERLGWATE</sequence>
<evidence type="ECO:0000256" key="2">
    <source>
        <dbReference type="ARBA" id="ARBA00023065"/>
    </source>
</evidence>
<dbReference type="PANTHER" id="PTHR31503">
    <property type="entry name" value="VACUOLAR CALCIUM ION TRANSPORTER"/>
    <property type="match status" value="1"/>
</dbReference>
<dbReference type="GO" id="GO:0006874">
    <property type="term" value="P:intracellular calcium ion homeostasis"/>
    <property type="evidence" value="ECO:0007669"/>
    <property type="project" value="TreeGrafter"/>
</dbReference>
<keyword evidence="1" id="KW-0813">Transport</keyword>
<dbReference type="GO" id="GO:0009705">
    <property type="term" value="C:plant-type vacuole membrane"/>
    <property type="evidence" value="ECO:0007669"/>
    <property type="project" value="TreeGrafter"/>
</dbReference>
<comment type="caution">
    <text evidence="3">The sequence shown here is derived from an EMBL/GenBank/DDBJ whole genome shotgun (WGS) entry which is preliminary data.</text>
</comment>
<name>A0A6N2ATT9_SOLCI</name>
<keyword evidence="1" id="KW-0050">Antiport</keyword>
<accession>A0A6N2ATT9</accession>
<dbReference type="EMBL" id="RXGB01007838">
    <property type="protein sequence ID" value="TMW85110.1"/>
    <property type="molecule type" value="Genomic_DNA"/>
</dbReference>
<protein>
    <submittedName>
        <fullName evidence="3">Uncharacterized protein</fullName>
    </submittedName>
</protein>
<evidence type="ECO:0000256" key="1">
    <source>
        <dbReference type="ARBA" id="ARBA00022449"/>
    </source>
</evidence>
<proteinExistence type="predicted"/>
<reference evidence="3" key="1">
    <citation type="submission" date="2019-05" db="EMBL/GenBank/DDBJ databases">
        <title>The de novo reference genome and transcriptome assemblies of the wild tomato species Solanum chilense.</title>
        <authorList>
            <person name="Stam R."/>
            <person name="Nosenko T."/>
            <person name="Hoerger A.C."/>
            <person name="Stephan W."/>
            <person name="Seidel M.A."/>
            <person name="Kuhn J.M.M."/>
            <person name="Haberer G."/>
            <person name="Tellier A."/>
        </authorList>
    </citation>
    <scope>NUCLEOTIDE SEQUENCE</scope>
    <source>
        <tissue evidence="3">Mature leaves</tissue>
    </source>
</reference>
<dbReference type="GO" id="GO:0015369">
    <property type="term" value="F:calcium:proton antiporter activity"/>
    <property type="evidence" value="ECO:0007669"/>
    <property type="project" value="TreeGrafter"/>
</dbReference>
<dbReference type="InterPro" id="IPR004713">
    <property type="entry name" value="CaH_exchang"/>
</dbReference>
<dbReference type="AlphaFoldDB" id="A0A6N2ATT9"/>
<keyword evidence="2" id="KW-0406">Ion transport</keyword>
<gene>
    <name evidence="3" type="ORF">EJD97_023755</name>
</gene>
<organism evidence="3">
    <name type="scientific">Solanum chilense</name>
    <name type="common">Tomato</name>
    <name type="synonym">Lycopersicon chilense</name>
    <dbReference type="NCBI Taxonomy" id="4083"/>
    <lineage>
        <taxon>Eukaryota</taxon>
        <taxon>Viridiplantae</taxon>
        <taxon>Streptophyta</taxon>
        <taxon>Embryophyta</taxon>
        <taxon>Tracheophyta</taxon>
        <taxon>Spermatophyta</taxon>
        <taxon>Magnoliopsida</taxon>
        <taxon>eudicotyledons</taxon>
        <taxon>Gunneridae</taxon>
        <taxon>Pentapetalae</taxon>
        <taxon>asterids</taxon>
        <taxon>lamiids</taxon>
        <taxon>Solanales</taxon>
        <taxon>Solanaceae</taxon>
        <taxon>Solanoideae</taxon>
        <taxon>Solaneae</taxon>
        <taxon>Solanum</taxon>
        <taxon>Solanum subgen. Lycopersicon</taxon>
    </lineage>
</organism>